<dbReference type="EMBL" id="APAU02000110">
    <property type="protein sequence ID" value="EUB56576.1"/>
    <property type="molecule type" value="Genomic_DNA"/>
</dbReference>
<dbReference type="AlphaFoldDB" id="W6U879"/>
<keyword evidence="2" id="KW-1185">Reference proteome</keyword>
<dbReference type="KEGG" id="egl:EGR_08542"/>
<dbReference type="CTD" id="36344257"/>
<organism evidence="1 2">
    <name type="scientific">Echinococcus granulosus</name>
    <name type="common">Hydatid tapeworm</name>
    <dbReference type="NCBI Taxonomy" id="6210"/>
    <lineage>
        <taxon>Eukaryota</taxon>
        <taxon>Metazoa</taxon>
        <taxon>Spiralia</taxon>
        <taxon>Lophotrochozoa</taxon>
        <taxon>Platyhelminthes</taxon>
        <taxon>Cestoda</taxon>
        <taxon>Eucestoda</taxon>
        <taxon>Cyclophyllidea</taxon>
        <taxon>Taeniidae</taxon>
        <taxon>Echinococcus</taxon>
        <taxon>Echinococcus granulosus group</taxon>
    </lineage>
</organism>
<gene>
    <name evidence="1" type="ORF">EGR_08542</name>
</gene>
<proteinExistence type="predicted"/>
<dbReference type="Proteomes" id="UP000019149">
    <property type="component" value="Unassembled WGS sequence"/>
</dbReference>
<dbReference type="GeneID" id="36344257"/>
<protein>
    <submittedName>
        <fullName evidence="1">Uncharacterized protein</fullName>
    </submittedName>
</protein>
<reference evidence="1 2" key="1">
    <citation type="journal article" date="2013" name="Nat. Genet.">
        <title>The genome of the hydatid tapeworm Echinococcus granulosus.</title>
        <authorList>
            <person name="Zheng H."/>
            <person name="Zhang W."/>
            <person name="Zhang L."/>
            <person name="Zhang Z."/>
            <person name="Li J."/>
            <person name="Lu G."/>
            <person name="Zhu Y."/>
            <person name="Wang Y."/>
            <person name="Huang Y."/>
            <person name="Liu J."/>
            <person name="Kang H."/>
            <person name="Chen J."/>
            <person name="Wang L."/>
            <person name="Chen A."/>
            <person name="Yu S."/>
            <person name="Gao Z."/>
            <person name="Jin L."/>
            <person name="Gu W."/>
            <person name="Wang Z."/>
            <person name="Zhao L."/>
            <person name="Shi B."/>
            <person name="Wen H."/>
            <person name="Lin R."/>
            <person name="Jones M.K."/>
            <person name="Brejova B."/>
            <person name="Vinar T."/>
            <person name="Zhao G."/>
            <person name="McManus D.P."/>
            <person name="Chen Z."/>
            <person name="Zhou Y."/>
            <person name="Wang S."/>
        </authorList>
    </citation>
    <scope>NUCLEOTIDE SEQUENCE [LARGE SCALE GENOMIC DNA]</scope>
</reference>
<evidence type="ECO:0000313" key="2">
    <source>
        <dbReference type="Proteomes" id="UP000019149"/>
    </source>
</evidence>
<sequence length="50" mass="5515">MVKTTLFTLTSAYNQQKMSVYCISLDESGPLFKVTISIDASEKGFGVFDC</sequence>
<accession>W6U879</accession>
<comment type="caution">
    <text evidence="1">The sequence shown here is derived from an EMBL/GenBank/DDBJ whole genome shotgun (WGS) entry which is preliminary data.</text>
</comment>
<evidence type="ECO:0000313" key="1">
    <source>
        <dbReference type="EMBL" id="EUB56576.1"/>
    </source>
</evidence>
<dbReference type="RefSeq" id="XP_024347772.1">
    <property type="nucleotide sequence ID" value="XM_024497791.1"/>
</dbReference>
<name>W6U879_ECHGR</name>